<dbReference type="GO" id="GO:0005615">
    <property type="term" value="C:extracellular space"/>
    <property type="evidence" value="ECO:0007669"/>
    <property type="project" value="TreeGrafter"/>
</dbReference>
<dbReference type="Pfam" id="PF02469">
    <property type="entry name" value="Fasciclin"/>
    <property type="match status" value="1"/>
</dbReference>
<proteinExistence type="predicted"/>
<dbReference type="PROSITE" id="PS50213">
    <property type="entry name" value="FAS1"/>
    <property type="match status" value="1"/>
</dbReference>
<dbReference type="InterPro" id="IPR050904">
    <property type="entry name" value="Adhesion/Biosynth-related"/>
</dbReference>
<dbReference type="SMART" id="SM00554">
    <property type="entry name" value="FAS1"/>
    <property type="match status" value="1"/>
</dbReference>
<evidence type="ECO:0000313" key="4">
    <source>
        <dbReference type="Proteomes" id="UP000236333"/>
    </source>
</evidence>
<accession>A0A2J7ZSF0</accession>
<evidence type="ECO:0000259" key="2">
    <source>
        <dbReference type="PROSITE" id="PS50213"/>
    </source>
</evidence>
<evidence type="ECO:0000313" key="3">
    <source>
        <dbReference type="EMBL" id="PNH03202.1"/>
    </source>
</evidence>
<feature type="signal peptide" evidence="1">
    <location>
        <begin position="1"/>
        <end position="31"/>
    </location>
</feature>
<dbReference type="AlphaFoldDB" id="A0A2J7ZSF0"/>
<feature type="domain" description="FAS1" evidence="2">
    <location>
        <begin position="71"/>
        <end position="214"/>
    </location>
</feature>
<reference evidence="3 4" key="1">
    <citation type="journal article" date="2017" name="Mol. Biol. Evol.">
        <title>The 4-celled Tetrabaena socialis nuclear genome reveals the essential components for genetic control of cell number at the origin of multicellularity in the volvocine lineage.</title>
        <authorList>
            <person name="Featherston J."/>
            <person name="Arakaki Y."/>
            <person name="Hanschen E.R."/>
            <person name="Ferris P.J."/>
            <person name="Michod R.E."/>
            <person name="Olson B.J.S.C."/>
            <person name="Nozaki H."/>
            <person name="Durand P.M."/>
        </authorList>
    </citation>
    <scope>NUCLEOTIDE SEQUENCE [LARGE SCALE GENOMIC DNA]</scope>
    <source>
        <strain evidence="3 4">NIES-571</strain>
    </source>
</reference>
<dbReference type="InterPro" id="IPR036378">
    <property type="entry name" value="FAS1_dom_sf"/>
</dbReference>
<dbReference type="OrthoDB" id="540756at2759"/>
<dbReference type="SUPFAM" id="SSF82153">
    <property type="entry name" value="FAS1 domain"/>
    <property type="match status" value="1"/>
</dbReference>
<dbReference type="PANTHER" id="PTHR10900">
    <property type="entry name" value="PERIOSTIN-RELATED"/>
    <property type="match status" value="1"/>
</dbReference>
<keyword evidence="1" id="KW-0732">Signal</keyword>
<evidence type="ECO:0000256" key="1">
    <source>
        <dbReference type="SAM" id="SignalP"/>
    </source>
</evidence>
<dbReference type="PANTHER" id="PTHR10900:SF77">
    <property type="entry name" value="FI19380P1"/>
    <property type="match status" value="1"/>
</dbReference>
<organism evidence="3 4">
    <name type="scientific">Tetrabaena socialis</name>
    <dbReference type="NCBI Taxonomy" id="47790"/>
    <lineage>
        <taxon>Eukaryota</taxon>
        <taxon>Viridiplantae</taxon>
        <taxon>Chlorophyta</taxon>
        <taxon>core chlorophytes</taxon>
        <taxon>Chlorophyceae</taxon>
        <taxon>CS clade</taxon>
        <taxon>Chlamydomonadales</taxon>
        <taxon>Tetrabaenaceae</taxon>
        <taxon>Tetrabaena</taxon>
    </lineage>
</organism>
<protein>
    <recommendedName>
        <fullName evidence="2">FAS1 domain-containing protein</fullName>
    </recommendedName>
</protein>
<dbReference type="Proteomes" id="UP000236333">
    <property type="component" value="Unassembled WGS sequence"/>
</dbReference>
<feature type="chain" id="PRO_5014342422" description="FAS1 domain-containing protein" evidence="1">
    <location>
        <begin position="32"/>
        <end position="234"/>
    </location>
</feature>
<dbReference type="EMBL" id="PGGS01000535">
    <property type="protein sequence ID" value="PNH03202.1"/>
    <property type="molecule type" value="Genomic_DNA"/>
</dbReference>
<dbReference type="Gene3D" id="2.30.180.10">
    <property type="entry name" value="FAS1 domain"/>
    <property type="match status" value="1"/>
</dbReference>
<keyword evidence="4" id="KW-1185">Reference proteome</keyword>
<dbReference type="InterPro" id="IPR000782">
    <property type="entry name" value="FAS1_domain"/>
</dbReference>
<name>A0A2J7ZSF0_9CHLO</name>
<comment type="caution">
    <text evidence="3">The sequence shown here is derived from an EMBL/GenBank/DDBJ whole genome shotgun (WGS) entry which is preliminary data.</text>
</comment>
<gene>
    <name evidence="3" type="ORF">TSOC_010780</name>
</gene>
<sequence>MADVMMATVGRPHAVTLALLLAAALAVGAAAAGGQPGGMRDGGQGRTLLQEAKPAKLSAKLSVTPSPSIAAPPKPPKPAAGPSINFAIQAINATGVAAALVNETAATIFVPVDRAFESLAARLNVSRTELLKNARARDVLKLHIVPGEALTAANITALGNATLPSLLPGYNLTITALPNGTVTVTVPDSGVYGTVVKPDVPFNRSIVHIIDTVLLPPINATGGWPDLSVPSVKR</sequence>